<dbReference type="OrthoDB" id="26988at10239"/>
<protein>
    <submittedName>
        <fullName evidence="1">Uncharacterized protein</fullName>
    </submittedName>
</protein>
<gene>
    <name evidence="1" type="ORF">VR26_152</name>
</gene>
<name>A0A0A7HHE3_9CAUD</name>
<dbReference type="RefSeq" id="YP_009213989.1">
    <property type="nucleotide sequence ID" value="NC_028957.1"/>
</dbReference>
<dbReference type="GeneID" id="26640445"/>
<dbReference type="KEGG" id="vg:26640445"/>
<evidence type="ECO:0000313" key="2">
    <source>
        <dbReference type="Proteomes" id="UP000030718"/>
    </source>
</evidence>
<dbReference type="Proteomes" id="UP000030718">
    <property type="component" value="Segment"/>
</dbReference>
<keyword evidence="2" id="KW-1185">Reference proteome</keyword>
<accession>A0A0A7HHE3</accession>
<evidence type="ECO:0000313" key="1">
    <source>
        <dbReference type="EMBL" id="AIZ02789.1"/>
    </source>
</evidence>
<sequence length="121" mass="13427">MFLHQRTNGVKMNIKTYNEFLAESAINETKSIDDSEGSLKFGLSKNADGVFFQIGNERFQTSKYSKAAVEAVLKSGGKWKGKEGTKEIGIAVDGGMAYFKIGDEQFIMSARGRKELAKLYK</sequence>
<organism evidence="1 2">
    <name type="scientific">Escherichia phage vB_EcoM_VR26</name>
    <dbReference type="NCBI Taxonomy" id="1567029"/>
    <lineage>
        <taxon>Viruses</taxon>
        <taxon>Duplodnaviria</taxon>
        <taxon>Heunggongvirae</taxon>
        <taxon>Uroviricota</taxon>
        <taxon>Caudoviricetes</taxon>
        <taxon>Pantevenvirales</taxon>
        <taxon>Straboviridae</taxon>
        <taxon>Tevenvirinae</taxon>
        <taxon>Gaprivervirus</taxon>
        <taxon>Gaprivervirus vr26</taxon>
    </lineage>
</organism>
<dbReference type="EMBL" id="KP007362">
    <property type="protein sequence ID" value="AIZ02789.1"/>
    <property type="molecule type" value="Genomic_DNA"/>
</dbReference>
<reference evidence="1 2" key="1">
    <citation type="submission" date="2014-10" db="EMBL/GenBank/DDBJ databases">
        <title>VR bacteriophages - a small but diverse group of low-temperature viruses.</title>
        <authorList>
            <person name="Kaliniene L."/>
            <person name="Meskys R."/>
            <person name="Simoliunas E."/>
            <person name="Zajanckauskaite A."/>
            <person name="Truncaite L."/>
        </authorList>
    </citation>
    <scope>NUCLEOTIDE SEQUENCE [LARGE SCALE GENOMIC DNA]</scope>
</reference>
<proteinExistence type="predicted"/>